<feature type="transmembrane region" description="Helical" evidence="1">
    <location>
        <begin position="22"/>
        <end position="43"/>
    </location>
</feature>
<organism evidence="2 3">
    <name type="scientific">Methylophaga muralis</name>
    <dbReference type="NCBI Taxonomy" id="291169"/>
    <lineage>
        <taxon>Bacteria</taxon>
        <taxon>Pseudomonadati</taxon>
        <taxon>Pseudomonadota</taxon>
        <taxon>Gammaproteobacteria</taxon>
        <taxon>Thiotrichales</taxon>
        <taxon>Piscirickettsiaceae</taxon>
        <taxon>Methylophaga</taxon>
    </lineage>
</organism>
<comment type="caution">
    <text evidence="2">The sequence shown here is derived from an EMBL/GenBank/DDBJ whole genome shotgun (WGS) entry which is preliminary data.</text>
</comment>
<dbReference type="STRING" id="291169.A9E74_02413"/>
<dbReference type="Proteomes" id="UP000094379">
    <property type="component" value="Unassembled WGS sequence"/>
</dbReference>
<reference evidence="2 3" key="1">
    <citation type="submission" date="2016-07" db="EMBL/GenBank/DDBJ databases">
        <title>Draft Genome Sequence of Methylophaga muralis Bur 1.</title>
        <authorList>
            <person name="Vasilenko O.V."/>
            <person name="Doronina N.V."/>
            <person name="Shmareva M.N."/>
            <person name="Tarlachkov S.V."/>
            <person name="Mustakhimov I."/>
            <person name="Trotsenko Y.A."/>
        </authorList>
    </citation>
    <scope>NUCLEOTIDE SEQUENCE [LARGE SCALE GENOMIC DNA]</scope>
    <source>
        <strain evidence="2 3">Bur 1</strain>
    </source>
</reference>
<dbReference type="RefSeq" id="WP_168800161.1">
    <property type="nucleotide sequence ID" value="NZ_MCRI01000037.1"/>
</dbReference>
<name>A0A1E3GPB4_9GAMM</name>
<dbReference type="EMBL" id="MCRI01000037">
    <property type="protein sequence ID" value="ODN65847.1"/>
    <property type="molecule type" value="Genomic_DNA"/>
</dbReference>
<evidence type="ECO:0000313" key="2">
    <source>
        <dbReference type="EMBL" id="ODN65847.1"/>
    </source>
</evidence>
<gene>
    <name evidence="2" type="ORF">A9E74_02413</name>
</gene>
<protein>
    <submittedName>
        <fullName evidence="2">Uncharacterized protein</fullName>
    </submittedName>
</protein>
<keyword evidence="3" id="KW-1185">Reference proteome</keyword>
<evidence type="ECO:0000313" key="3">
    <source>
        <dbReference type="Proteomes" id="UP000094379"/>
    </source>
</evidence>
<sequence length="54" mass="5874">MGSSITTWENVSAYFTFADNPFALVLFAIGTAAIIVGLIISIIRHENAAFEKIK</sequence>
<accession>A0A1E3GPB4</accession>
<proteinExistence type="predicted"/>
<evidence type="ECO:0000256" key="1">
    <source>
        <dbReference type="SAM" id="Phobius"/>
    </source>
</evidence>
<keyword evidence="1" id="KW-0812">Transmembrane</keyword>
<keyword evidence="1" id="KW-1133">Transmembrane helix</keyword>
<dbReference type="AlphaFoldDB" id="A0A1E3GPB4"/>
<keyword evidence="1" id="KW-0472">Membrane</keyword>